<dbReference type="EMBL" id="JAYKXN010000003">
    <property type="protein sequence ID" value="KAK7303970.1"/>
    <property type="molecule type" value="Genomic_DNA"/>
</dbReference>
<dbReference type="Gene3D" id="1.10.10.10">
    <property type="entry name" value="Winged helix-like DNA-binding domain superfamily/Winged helix DNA-binding domain"/>
    <property type="match status" value="1"/>
</dbReference>
<evidence type="ECO:0000256" key="6">
    <source>
        <dbReference type="ARBA" id="ARBA00023125"/>
    </source>
</evidence>
<comment type="similarity">
    <text evidence="10">Belongs to the HSF family. Class A subfamily.</text>
</comment>
<dbReference type="SMART" id="SM00415">
    <property type="entry name" value="HSF"/>
    <property type="match status" value="1"/>
</dbReference>
<dbReference type="FunFam" id="1.10.10.10:FF:000367">
    <property type="entry name" value="Heat stress transcription factor A-8"/>
    <property type="match status" value="1"/>
</dbReference>
<dbReference type="Pfam" id="PF00447">
    <property type="entry name" value="HSF_DNA-bind"/>
    <property type="match status" value="1"/>
</dbReference>
<dbReference type="GO" id="GO:0006357">
    <property type="term" value="P:regulation of transcription by RNA polymerase II"/>
    <property type="evidence" value="ECO:0007669"/>
    <property type="project" value="TreeGrafter"/>
</dbReference>
<dbReference type="SUPFAM" id="SSF46785">
    <property type="entry name" value="Winged helix' DNA-binding domain"/>
    <property type="match status" value="1"/>
</dbReference>
<keyword evidence="7" id="KW-0804">Transcription</keyword>
<dbReference type="GO" id="GO:0003700">
    <property type="term" value="F:DNA-binding transcription factor activity"/>
    <property type="evidence" value="ECO:0007669"/>
    <property type="project" value="InterPro"/>
</dbReference>
<reference evidence="12 13" key="1">
    <citation type="submission" date="2024-01" db="EMBL/GenBank/DDBJ databases">
        <title>The genomes of 5 underutilized Papilionoideae crops provide insights into root nodulation and disease resistance.</title>
        <authorList>
            <person name="Yuan L."/>
        </authorList>
    </citation>
    <scope>NUCLEOTIDE SEQUENCE [LARGE SCALE GENOMIC DNA]</scope>
    <source>
        <strain evidence="12">LY-2023</strain>
        <tissue evidence="12">Leaf</tissue>
    </source>
</reference>
<evidence type="ECO:0000256" key="1">
    <source>
        <dbReference type="ARBA" id="ARBA00004123"/>
    </source>
</evidence>
<keyword evidence="3" id="KW-0597">Phosphoprotein</keyword>
<feature type="domain" description="HSF-type DNA-binding" evidence="11">
    <location>
        <begin position="62"/>
        <end position="86"/>
    </location>
</feature>
<dbReference type="GO" id="GO:0000978">
    <property type="term" value="F:RNA polymerase II cis-regulatory region sequence-specific DNA binding"/>
    <property type="evidence" value="ECO:0007669"/>
    <property type="project" value="TreeGrafter"/>
</dbReference>
<protein>
    <recommendedName>
        <fullName evidence="11">HSF-type DNA-binding domain-containing protein</fullName>
    </recommendedName>
</protein>
<organism evidence="12 13">
    <name type="scientific">Clitoria ternatea</name>
    <name type="common">Butterfly pea</name>
    <dbReference type="NCBI Taxonomy" id="43366"/>
    <lineage>
        <taxon>Eukaryota</taxon>
        <taxon>Viridiplantae</taxon>
        <taxon>Streptophyta</taxon>
        <taxon>Embryophyta</taxon>
        <taxon>Tracheophyta</taxon>
        <taxon>Spermatophyta</taxon>
        <taxon>Magnoliopsida</taxon>
        <taxon>eudicotyledons</taxon>
        <taxon>Gunneridae</taxon>
        <taxon>Pentapetalae</taxon>
        <taxon>rosids</taxon>
        <taxon>fabids</taxon>
        <taxon>Fabales</taxon>
        <taxon>Fabaceae</taxon>
        <taxon>Papilionoideae</taxon>
        <taxon>50 kb inversion clade</taxon>
        <taxon>NPAAA clade</taxon>
        <taxon>indigoferoid/millettioid clade</taxon>
        <taxon>Phaseoleae</taxon>
        <taxon>Clitoria</taxon>
    </lineage>
</organism>
<dbReference type="PANTHER" id="PTHR10015:SF298">
    <property type="entry name" value="HEAT STRESS TRANSCRIPTION FACTOR A-9"/>
    <property type="match status" value="1"/>
</dbReference>
<dbReference type="Proteomes" id="UP001359559">
    <property type="component" value="Unassembled WGS sequence"/>
</dbReference>
<keyword evidence="4" id="KW-0805">Transcription regulation</keyword>
<dbReference type="InterPro" id="IPR000232">
    <property type="entry name" value="HSF_DNA-bd"/>
</dbReference>
<proteinExistence type="inferred from homology"/>
<evidence type="ECO:0000256" key="8">
    <source>
        <dbReference type="ARBA" id="ARBA00023242"/>
    </source>
</evidence>
<evidence type="ECO:0000256" key="9">
    <source>
        <dbReference type="ARBA" id="ARBA00054492"/>
    </source>
</evidence>
<dbReference type="GO" id="GO:0005634">
    <property type="term" value="C:nucleus"/>
    <property type="evidence" value="ECO:0007669"/>
    <property type="project" value="UniProtKB-SubCell"/>
</dbReference>
<accession>A0AAN9JR90</accession>
<comment type="subunit">
    <text evidence="2">Homotrimer.</text>
</comment>
<keyword evidence="8" id="KW-0539">Nucleus</keyword>
<evidence type="ECO:0000256" key="10">
    <source>
        <dbReference type="ARBA" id="ARBA00061350"/>
    </source>
</evidence>
<keyword evidence="5" id="KW-0346">Stress response</keyword>
<keyword evidence="13" id="KW-1185">Reference proteome</keyword>
<gene>
    <name evidence="12" type="ORF">RJT34_14921</name>
</gene>
<comment type="subcellular location">
    <subcellularLocation>
        <location evidence="1">Nucleus</location>
    </subcellularLocation>
</comment>
<evidence type="ECO:0000256" key="5">
    <source>
        <dbReference type="ARBA" id="ARBA00023016"/>
    </source>
</evidence>
<dbReference type="PROSITE" id="PS00434">
    <property type="entry name" value="HSF_DOMAIN"/>
    <property type="match status" value="1"/>
</dbReference>
<comment type="caution">
    <text evidence="12">The sequence shown here is derived from an EMBL/GenBank/DDBJ whole genome shotgun (WGS) entry which is preliminary data.</text>
</comment>
<evidence type="ECO:0000313" key="12">
    <source>
        <dbReference type="EMBL" id="KAK7303970.1"/>
    </source>
</evidence>
<dbReference type="PANTHER" id="PTHR10015">
    <property type="entry name" value="HEAT SHOCK TRANSCRIPTION FACTOR"/>
    <property type="match status" value="1"/>
</dbReference>
<evidence type="ECO:0000259" key="11">
    <source>
        <dbReference type="PROSITE" id="PS00434"/>
    </source>
</evidence>
<sequence>MLVAVNKKAGSVEFDGLVAATPFLKKTFEMVEDPNTDPIVSWSEMGHSFVVWDSHKFSETLLPKYFKHSNFSSFIRQLNTYGFRKVDSHHRWEFANEGFQGGKKHLLRNITSRRRSNKCNKHLEAAMKNTVLKGEVEQLKKDQSMLDLEILKLTLKHEESQVQLTNVEEQVKCAELKQFQMLVFLTRMARRPSFVEQLIHMVKQEGELDGACMLKRCKLDTTSESGFDCRHQGDELLAKLQSEQTGLLSETVSTSSSTLKDDSCSSIQGLRSIGYDVSCTYDDVSKQLMGESSVVGEEVNMIDSNIYLELEDLISKSANWVGSTSGLMGQKS</sequence>
<evidence type="ECO:0000256" key="7">
    <source>
        <dbReference type="ARBA" id="ARBA00023163"/>
    </source>
</evidence>
<keyword evidence="6" id="KW-0238">DNA-binding</keyword>
<evidence type="ECO:0000256" key="2">
    <source>
        <dbReference type="ARBA" id="ARBA00011233"/>
    </source>
</evidence>
<dbReference type="PRINTS" id="PR00056">
    <property type="entry name" value="HSFDOMAIN"/>
</dbReference>
<evidence type="ECO:0000256" key="4">
    <source>
        <dbReference type="ARBA" id="ARBA00023015"/>
    </source>
</evidence>
<comment type="function">
    <text evidence="9">Transcriptional activator that specifically binds DNA sequence 5'-AGAAnnTTCT-3' known as heat shock promoter elements (HSE).</text>
</comment>
<evidence type="ECO:0000256" key="3">
    <source>
        <dbReference type="ARBA" id="ARBA00022553"/>
    </source>
</evidence>
<evidence type="ECO:0000313" key="13">
    <source>
        <dbReference type="Proteomes" id="UP001359559"/>
    </source>
</evidence>
<dbReference type="GO" id="GO:0034605">
    <property type="term" value="P:cellular response to heat"/>
    <property type="evidence" value="ECO:0007669"/>
    <property type="project" value="TreeGrafter"/>
</dbReference>
<dbReference type="AlphaFoldDB" id="A0AAN9JR90"/>
<dbReference type="InterPro" id="IPR036390">
    <property type="entry name" value="WH_DNA-bd_sf"/>
</dbReference>
<name>A0AAN9JR90_CLITE</name>
<dbReference type="InterPro" id="IPR036388">
    <property type="entry name" value="WH-like_DNA-bd_sf"/>
</dbReference>